<feature type="chain" id="PRO_5007818505" description="NIPSNAP domain-containing protein" evidence="1">
    <location>
        <begin position="23"/>
        <end position="258"/>
    </location>
</feature>
<evidence type="ECO:0000313" key="2">
    <source>
        <dbReference type="EMBL" id="AND69313.1"/>
    </source>
</evidence>
<dbReference type="KEGG" id="dtx:ATSB10_18590"/>
<accession>A0A160N0K6</accession>
<dbReference type="STRING" id="445710.ATSB10_18590"/>
<gene>
    <name evidence="2" type="ORF">ATSB10_18590</name>
</gene>
<protein>
    <recommendedName>
        <fullName evidence="4">NIPSNAP domain-containing protein</fullName>
    </recommendedName>
</protein>
<proteinExistence type="predicted"/>
<feature type="signal peptide" evidence="1">
    <location>
        <begin position="1"/>
        <end position="22"/>
    </location>
</feature>
<dbReference type="OrthoDB" id="5947802at2"/>
<keyword evidence="3" id="KW-1185">Reference proteome</keyword>
<evidence type="ECO:0008006" key="4">
    <source>
        <dbReference type="Google" id="ProtNLM"/>
    </source>
</evidence>
<dbReference type="EMBL" id="CP014841">
    <property type="protein sequence ID" value="AND69313.1"/>
    <property type="molecule type" value="Genomic_DNA"/>
</dbReference>
<sequence>MKRITAWLALVAGLFCVLGVQAADDSSPRVIRGYTDWVAPAEQQAYESGIKAYNQCLGEHGFKYAWMALNHETGDVYTYSYVSDPLSWADFDAMRDSGKACDASFRQNVNPHLKRETSGFMKVMPEMSYMPPGSDMGQGYIDVVLFTLKPGHEANEGFMTAVKKVTAAAHKAKWPNAYQIMQTVDSGEDAPDYILVSPSKDWADFGAEPNPTFWKMVANVYGDAQAKSLRKALNDAIKHVSAHVDRHNAELTYRPSGK</sequence>
<dbReference type="Proteomes" id="UP000077255">
    <property type="component" value="Chromosome"/>
</dbReference>
<name>A0A160N0K6_9GAMM</name>
<organism evidence="2 3">
    <name type="scientific">Dyella thiooxydans</name>
    <dbReference type="NCBI Taxonomy" id="445710"/>
    <lineage>
        <taxon>Bacteria</taxon>
        <taxon>Pseudomonadati</taxon>
        <taxon>Pseudomonadota</taxon>
        <taxon>Gammaproteobacteria</taxon>
        <taxon>Lysobacterales</taxon>
        <taxon>Rhodanobacteraceae</taxon>
        <taxon>Dyella</taxon>
    </lineage>
</organism>
<evidence type="ECO:0000313" key="3">
    <source>
        <dbReference type="Proteomes" id="UP000077255"/>
    </source>
</evidence>
<reference evidence="2 3" key="1">
    <citation type="submission" date="2016-02" db="EMBL/GenBank/DDBJ databases">
        <title>Complete genome sequencing and analysis of ATSB10, Dyella thiooxydans isolated from rhizosphere soil of sunflower (Helianthus annuus L.).</title>
        <authorList>
            <person name="Lee Y."/>
            <person name="Hwangbo K."/>
            <person name="Chung H."/>
            <person name="Yoo J."/>
            <person name="Kim K.Y."/>
            <person name="Sa T.M."/>
            <person name="Um Y."/>
            <person name="Madhaiyan M."/>
        </authorList>
    </citation>
    <scope>NUCLEOTIDE SEQUENCE [LARGE SCALE GENOMIC DNA]</scope>
    <source>
        <strain evidence="2 3">ATSB10</strain>
    </source>
</reference>
<dbReference type="PATRIC" id="fig|445710.3.peg.1857"/>
<dbReference type="AlphaFoldDB" id="A0A160N0K6"/>
<keyword evidence="1" id="KW-0732">Signal</keyword>
<dbReference type="RefSeq" id="WP_063672261.1">
    <property type="nucleotide sequence ID" value="NZ_CP014841.1"/>
</dbReference>
<evidence type="ECO:0000256" key="1">
    <source>
        <dbReference type="SAM" id="SignalP"/>
    </source>
</evidence>